<evidence type="ECO:0000313" key="3">
    <source>
        <dbReference type="Proteomes" id="UP000316621"/>
    </source>
</evidence>
<dbReference type="PANTHER" id="PTHR45733:SF8">
    <property type="entry name" value="FORMIN-J"/>
    <property type="match status" value="1"/>
</dbReference>
<name>A0A4Y7JID0_PAPSO</name>
<protein>
    <submittedName>
        <fullName evidence="2">Uncharacterized protein</fullName>
    </submittedName>
</protein>
<evidence type="ECO:0000256" key="1">
    <source>
        <dbReference type="SAM" id="MobiDB-lite"/>
    </source>
</evidence>
<dbReference type="PANTHER" id="PTHR45733">
    <property type="entry name" value="FORMIN-J"/>
    <property type="match status" value="1"/>
</dbReference>
<proteinExistence type="predicted"/>
<feature type="region of interest" description="Disordered" evidence="1">
    <location>
        <begin position="129"/>
        <end position="161"/>
    </location>
</feature>
<keyword evidence="3" id="KW-1185">Reference proteome</keyword>
<gene>
    <name evidence="2" type="ORF">C5167_006864</name>
</gene>
<feature type="region of interest" description="Disordered" evidence="1">
    <location>
        <begin position="64"/>
        <end position="84"/>
    </location>
</feature>
<dbReference type="Gene3D" id="1.20.58.2220">
    <property type="entry name" value="Formin, FH2 domain"/>
    <property type="match status" value="1"/>
</dbReference>
<sequence length="176" mass="19024">MRISQTALKKTSPAIETLPPLKQVLKDFPVVAEAEVRSLASLYSVVGRSADALAPYFGEDPARCPFEQARPDPASENPVSEETGGLSGKLLFVLATNVLSYMCLLTRVQQTVSVAQQLLMPPNLQQGISGPAGIHHKHQLRQPPCQSSSQIAEQPNAQATKLQDCRVSRGVELAMH</sequence>
<dbReference type="InterPro" id="IPR051144">
    <property type="entry name" value="Formin_homology_domain"/>
</dbReference>
<feature type="compositionally biased region" description="Polar residues" evidence="1">
    <location>
        <begin position="144"/>
        <end position="161"/>
    </location>
</feature>
<dbReference type="SUPFAM" id="SSF101447">
    <property type="entry name" value="Formin homology 2 domain (FH2 domain)"/>
    <property type="match status" value="1"/>
</dbReference>
<organism evidence="2 3">
    <name type="scientific">Papaver somniferum</name>
    <name type="common">Opium poppy</name>
    <dbReference type="NCBI Taxonomy" id="3469"/>
    <lineage>
        <taxon>Eukaryota</taxon>
        <taxon>Viridiplantae</taxon>
        <taxon>Streptophyta</taxon>
        <taxon>Embryophyta</taxon>
        <taxon>Tracheophyta</taxon>
        <taxon>Spermatophyta</taxon>
        <taxon>Magnoliopsida</taxon>
        <taxon>Ranunculales</taxon>
        <taxon>Papaveraceae</taxon>
        <taxon>Papaveroideae</taxon>
        <taxon>Papaver</taxon>
    </lineage>
</organism>
<dbReference type="STRING" id="3469.A0A4Y7JID0"/>
<dbReference type="Proteomes" id="UP000316621">
    <property type="component" value="Chromosome 4"/>
</dbReference>
<dbReference type="Gramene" id="RZC59558">
    <property type="protein sequence ID" value="RZC59558"/>
    <property type="gene ID" value="C5167_006864"/>
</dbReference>
<evidence type="ECO:0000313" key="2">
    <source>
        <dbReference type="EMBL" id="RZC59558.1"/>
    </source>
</evidence>
<accession>A0A4Y7JID0</accession>
<reference evidence="2 3" key="1">
    <citation type="journal article" date="2018" name="Science">
        <title>The opium poppy genome and morphinan production.</title>
        <authorList>
            <person name="Guo L."/>
            <person name="Winzer T."/>
            <person name="Yang X."/>
            <person name="Li Y."/>
            <person name="Ning Z."/>
            <person name="He Z."/>
            <person name="Teodor R."/>
            <person name="Lu Y."/>
            <person name="Bowser T.A."/>
            <person name="Graham I.A."/>
            <person name="Ye K."/>
        </authorList>
    </citation>
    <scope>NUCLEOTIDE SEQUENCE [LARGE SCALE GENOMIC DNA]</scope>
    <source>
        <strain evidence="3">cv. HN1</strain>
        <tissue evidence="2">Leaves</tissue>
    </source>
</reference>
<dbReference type="AlphaFoldDB" id="A0A4Y7JID0"/>
<dbReference type="InterPro" id="IPR042201">
    <property type="entry name" value="FH2_Formin_sf"/>
</dbReference>
<dbReference type="EMBL" id="CM010718">
    <property type="protein sequence ID" value="RZC59558.1"/>
    <property type="molecule type" value="Genomic_DNA"/>
</dbReference>